<dbReference type="Gene3D" id="1.20.120.160">
    <property type="entry name" value="HPT domain"/>
    <property type="match status" value="1"/>
</dbReference>
<evidence type="ECO:0000259" key="2">
    <source>
        <dbReference type="Pfam" id="PF01627"/>
    </source>
</evidence>
<dbReference type="InterPro" id="IPR008207">
    <property type="entry name" value="Sig_transdc_His_kin_Hpt_dom"/>
</dbReference>
<dbReference type="RefSeq" id="WP_121644188.1">
    <property type="nucleotide sequence ID" value="NZ_RCWN01000001.1"/>
</dbReference>
<evidence type="ECO:0000256" key="1">
    <source>
        <dbReference type="ARBA" id="ARBA00023012"/>
    </source>
</evidence>
<protein>
    <recommendedName>
        <fullName evidence="2">HPt domain-containing protein</fullName>
    </recommendedName>
</protein>
<accession>A0A3L7JCD6</accession>
<dbReference type="Proteomes" id="UP000281094">
    <property type="component" value="Unassembled WGS sequence"/>
</dbReference>
<dbReference type="AlphaFoldDB" id="A0A3L7JCD6"/>
<dbReference type="EMBL" id="RCWN01000001">
    <property type="protein sequence ID" value="RLQ87221.1"/>
    <property type="molecule type" value="Genomic_DNA"/>
</dbReference>
<dbReference type="SUPFAM" id="SSF47226">
    <property type="entry name" value="Histidine-containing phosphotransfer domain, HPT domain"/>
    <property type="match status" value="1"/>
</dbReference>
<dbReference type="Pfam" id="PF01627">
    <property type="entry name" value="Hpt"/>
    <property type="match status" value="1"/>
</dbReference>
<dbReference type="GO" id="GO:0004672">
    <property type="term" value="F:protein kinase activity"/>
    <property type="evidence" value="ECO:0007669"/>
    <property type="project" value="UniProtKB-ARBA"/>
</dbReference>
<sequence>MNAGGFDQEAFDELLEIFPADRIEMFVSNLRQLSSELQQCDVAAVDVIEARAHKLVSRAGILGCSRLSELAMALETACREGQDVAGPLSAVSDEAKAVEGRFASLMASAAQHSPG</sequence>
<reference evidence="3 4" key="1">
    <citation type="submission" date="2018-10" db="EMBL/GenBank/DDBJ databases">
        <title>Notoacmeibacter sp. M2BS9Y-3-1, whole genome shotgun sequence.</title>
        <authorList>
            <person name="Tuo L."/>
        </authorList>
    </citation>
    <scope>NUCLEOTIDE SEQUENCE [LARGE SCALE GENOMIC DNA]</scope>
    <source>
        <strain evidence="3 4">M2BS9Y-3-1</strain>
    </source>
</reference>
<name>A0A3L7JCD6_9HYPH</name>
<keyword evidence="1" id="KW-0902">Two-component regulatory system</keyword>
<comment type="caution">
    <text evidence="3">The sequence shown here is derived from an EMBL/GenBank/DDBJ whole genome shotgun (WGS) entry which is preliminary data.</text>
</comment>
<organism evidence="3 4">
    <name type="scientific">Notoacmeibacter ruber</name>
    <dbReference type="NCBI Taxonomy" id="2670375"/>
    <lineage>
        <taxon>Bacteria</taxon>
        <taxon>Pseudomonadati</taxon>
        <taxon>Pseudomonadota</taxon>
        <taxon>Alphaproteobacteria</taxon>
        <taxon>Hyphomicrobiales</taxon>
        <taxon>Notoacmeibacteraceae</taxon>
        <taxon>Notoacmeibacter</taxon>
    </lineage>
</organism>
<evidence type="ECO:0000313" key="3">
    <source>
        <dbReference type="EMBL" id="RLQ87221.1"/>
    </source>
</evidence>
<gene>
    <name evidence="3" type="ORF">D8780_02340</name>
</gene>
<evidence type="ECO:0000313" key="4">
    <source>
        <dbReference type="Proteomes" id="UP000281094"/>
    </source>
</evidence>
<keyword evidence="4" id="KW-1185">Reference proteome</keyword>
<proteinExistence type="predicted"/>
<feature type="domain" description="HPt" evidence="2">
    <location>
        <begin position="24"/>
        <end position="83"/>
    </location>
</feature>
<dbReference type="GO" id="GO:0000160">
    <property type="term" value="P:phosphorelay signal transduction system"/>
    <property type="evidence" value="ECO:0007669"/>
    <property type="project" value="UniProtKB-KW"/>
</dbReference>
<dbReference type="InterPro" id="IPR036641">
    <property type="entry name" value="HPT_dom_sf"/>
</dbReference>